<gene>
    <name evidence="1" type="ORF">ABC651_14385</name>
</gene>
<evidence type="ECO:0000313" key="1">
    <source>
        <dbReference type="EMBL" id="MEW7080180.1"/>
    </source>
</evidence>
<sequence length="35" mass="4026">MKFGLIAVNRKTQERMIKESGRYLGEMAQLNAGKR</sequence>
<name>A0ABV3NM74_9BACI</name>
<proteinExistence type="predicted"/>
<keyword evidence="2" id="KW-1185">Reference proteome</keyword>
<accession>A0ABV3NM74</accession>
<reference evidence="1 2" key="1">
    <citation type="submission" date="2024-04" db="EMBL/GenBank/DDBJ databases">
        <title>Bacterial genomes from commercial probiotics.</title>
        <authorList>
            <person name="Brady R."/>
            <person name="Call G.B."/>
            <person name="Chaston J.M."/>
        </authorList>
    </citation>
    <scope>NUCLEOTIDE SEQUENCE [LARGE SCALE GENOMIC DNA]</scope>
    <source>
        <strain evidence="2">gbc_m</strain>
    </source>
</reference>
<comment type="caution">
    <text evidence="1">The sequence shown here is derived from an EMBL/GenBank/DDBJ whole genome shotgun (WGS) entry which is preliminary data.</text>
</comment>
<dbReference type="Proteomes" id="UP001555176">
    <property type="component" value="Unassembled WGS sequence"/>
</dbReference>
<organism evidence="1 2">
    <name type="scientific">Heyndrickxia faecalis</name>
    <dbReference type="NCBI Taxonomy" id="2824910"/>
    <lineage>
        <taxon>Bacteria</taxon>
        <taxon>Bacillati</taxon>
        <taxon>Bacillota</taxon>
        <taxon>Bacilli</taxon>
        <taxon>Bacillales</taxon>
        <taxon>Bacillaceae</taxon>
        <taxon>Heyndrickxia</taxon>
    </lineage>
</organism>
<protein>
    <submittedName>
        <fullName evidence="1">Uncharacterized protein</fullName>
    </submittedName>
</protein>
<dbReference type="EMBL" id="JBDGII010000049">
    <property type="protein sequence ID" value="MEW7080180.1"/>
    <property type="molecule type" value="Genomic_DNA"/>
</dbReference>
<dbReference type="RefSeq" id="WP_110139056.1">
    <property type="nucleotide sequence ID" value="NZ_JBBEWJ010000001.1"/>
</dbReference>
<evidence type="ECO:0000313" key="2">
    <source>
        <dbReference type="Proteomes" id="UP001555176"/>
    </source>
</evidence>